<feature type="transmembrane region" description="Helical" evidence="8">
    <location>
        <begin position="166"/>
        <end position="188"/>
    </location>
</feature>
<protein>
    <submittedName>
        <fullName evidence="9">Paraquat-inducible membrane protein A</fullName>
    </submittedName>
</protein>
<evidence type="ECO:0000256" key="4">
    <source>
        <dbReference type="ARBA" id="ARBA00022519"/>
    </source>
</evidence>
<keyword evidence="6 8" id="KW-1133">Transmembrane helix</keyword>
<evidence type="ECO:0000256" key="7">
    <source>
        <dbReference type="ARBA" id="ARBA00023136"/>
    </source>
</evidence>
<feature type="transmembrane region" description="Helical" evidence="8">
    <location>
        <begin position="74"/>
        <end position="97"/>
    </location>
</feature>
<dbReference type="InterPro" id="IPR007498">
    <property type="entry name" value="PqiA-like"/>
</dbReference>
<evidence type="ECO:0000313" key="10">
    <source>
        <dbReference type="Proteomes" id="UP000243937"/>
    </source>
</evidence>
<evidence type="ECO:0000256" key="2">
    <source>
        <dbReference type="ARBA" id="ARBA00007555"/>
    </source>
</evidence>
<dbReference type="NCBIfam" id="TIGR00155">
    <property type="entry name" value="pqiA_fam"/>
    <property type="match status" value="1"/>
</dbReference>
<keyword evidence="5 8" id="KW-0812">Transmembrane</keyword>
<dbReference type="GO" id="GO:0005886">
    <property type="term" value="C:plasma membrane"/>
    <property type="evidence" value="ECO:0007669"/>
    <property type="project" value="UniProtKB-SubCell"/>
</dbReference>
<feature type="transmembrane region" description="Helical" evidence="8">
    <location>
        <begin position="117"/>
        <end position="145"/>
    </location>
</feature>
<dbReference type="Proteomes" id="UP000243937">
    <property type="component" value="Chromosome"/>
</dbReference>
<sequence>MITDVSLVDIASPEQIQPSAHSAPVKVSRRRLRVCHECDLLLALPRLKSGEKAECPRCQHTLVRRQTNPAERSLALAFATLIALVLSVAFPFLSFNISGIGNGIALTDTASALMSLHYPLVALSVLLTVIVLPCLYLCSLIWLCVGMTRNKLLPRSHRIARTLGYMTPWMMADVFVIGTLVSLIKIIGMADIELGLSFWTFCAYAILLLLTTQSVDRDWLWQHLDPEPKAPNHAQLGFSASLQGLAGCNTCGLVNRVSSLGKARCKRCGELLHPYHGVNNQATLALLFASVLMYLPANLYPIMVTTSLGDTQASTILGGVLMFFQHGDWPIAIIILTASVLVPVCKMLALLWLCYIVRQPKSVLSPLSRNRLYRITEFIGRWSMVDVFVVAILVALIRNGSLMSVEPGAAAISFTAVVILTMLAAILFDPRSIWLHTAPPLTHISQHASSTKSLSSTSKEEPHV</sequence>
<keyword evidence="7 8" id="KW-0472">Membrane</keyword>
<accession>A0A1Y0D186</accession>
<feature type="transmembrane region" description="Helical" evidence="8">
    <location>
        <begin position="378"/>
        <end position="397"/>
    </location>
</feature>
<evidence type="ECO:0000256" key="5">
    <source>
        <dbReference type="ARBA" id="ARBA00022692"/>
    </source>
</evidence>
<gene>
    <name evidence="9" type="ORF">CBP31_00405</name>
</gene>
<keyword evidence="10" id="KW-1185">Reference proteome</keyword>
<keyword evidence="4" id="KW-0997">Cell inner membrane</keyword>
<evidence type="ECO:0000256" key="3">
    <source>
        <dbReference type="ARBA" id="ARBA00022475"/>
    </source>
</evidence>
<dbReference type="KEGG" id="opf:CBP31_00405"/>
<comment type="similarity">
    <text evidence="2">Belongs to the PqiA family.</text>
</comment>
<evidence type="ECO:0000256" key="8">
    <source>
        <dbReference type="SAM" id="Phobius"/>
    </source>
</evidence>
<feature type="transmembrane region" description="Helical" evidence="8">
    <location>
        <begin position="409"/>
        <end position="428"/>
    </location>
</feature>
<keyword evidence="3" id="KW-1003">Cell membrane</keyword>
<dbReference type="InterPro" id="IPR051800">
    <property type="entry name" value="PqiA-PqiB_transport"/>
</dbReference>
<feature type="transmembrane region" description="Helical" evidence="8">
    <location>
        <begin position="284"/>
        <end position="303"/>
    </location>
</feature>
<proteinExistence type="inferred from homology"/>
<evidence type="ECO:0000313" key="9">
    <source>
        <dbReference type="EMBL" id="ART81280.1"/>
    </source>
</evidence>
<comment type="subcellular location">
    <subcellularLocation>
        <location evidence="1">Cell inner membrane</location>
        <topology evidence="1">Multi-pass membrane protein</topology>
    </subcellularLocation>
</comment>
<evidence type="ECO:0000256" key="6">
    <source>
        <dbReference type="ARBA" id="ARBA00022989"/>
    </source>
</evidence>
<reference evidence="9 10" key="1">
    <citation type="journal article" date="2014" name="Int. J. Syst. Evol. Microbiol.">
        <title>Oceanisphaera profunda sp. nov., a marine bacterium isolated from deep-sea sediment, and emended description of the genus Oceanisphaera.</title>
        <authorList>
            <person name="Xu Z."/>
            <person name="Zhang X.Y."/>
            <person name="Su H.N."/>
            <person name="Yu Z.C."/>
            <person name="Liu C."/>
            <person name="Li H."/>
            <person name="Chen X.L."/>
            <person name="Song X.Y."/>
            <person name="Xie B.B."/>
            <person name="Qin Q.L."/>
            <person name="Zhou B.C."/>
            <person name="Shi M."/>
            <person name="Huang Y."/>
            <person name="Zhang Y.Z."/>
        </authorList>
    </citation>
    <scope>NUCLEOTIDE SEQUENCE [LARGE SCALE GENOMIC DNA]</scope>
    <source>
        <strain evidence="9 10">SM1222</strain>
    </source>
</reference>
<feature type="transmembrane region" description="Helical" evidence="8">
    <location>
        <begin position="194"/>
        <end position="212"/>
    </location>
</feature>
<dbReference type="PANTHER" id="PTHR30462:SF3">
    <property type="entry name" value="INTERMEMBRANE TRANSPORT PROTEIN PQIA"/>
    <property type="match status" value="1"/>
</dbReference>
<name>A0A1Y0D186_9GAMM</name>
<dbReference type="OrthoDB" id="9800207at2"/>
<dbReference type="Pfam" id="PF04403">
    <property type="entry name" value="PqiA"/>
    <property type="match status" value="2"/>
</dbReference>
<dbReference type="PANTHER" id="PTHR30462">
    <property type="entry name" value="INTERMEMBRANE TRANSPORT PROTEIN PQIB-RELATED"/>
    <property type="match status" value="1"/>
</dbReference>
<dbReference type="AlphaFoldDB" id="A0A1Y0D186"/>
<feature type="transmembrane region" description="Helical" evidence="8">
    <location>
        <begin position="331"/>
        <end position="357"/>
    </location>
</feature>
<dbReference type="InterPro" id="IPR005219">
    <property type="entry name" value="PqiA-like_proteobact"/>
</dbReference>
<dbReference type="EMBL" id="CP021377">
    <property type="protein sequence ID" value="ART81280.1"/>
    <property type="molecule type" value="Genomic_DNA"/>
</dbReference>
<evidence type="ECO:0000256" key="1">
    <source>
        <dbReference type="ARBA" id="ARBA00004429"/>
    </source>
</evidence>
<organism evidence="9 10">
    <name type="scientific">Oceanisphaera profunda</name>
    <dbReference type="NCBI Taxonomy" id="1416627"/>
    <lineage>
        <taxon>Bacteria</taxon>
        <taxon>Pseudomonadati</taxon>
        <taxon>Pseudomonadota</taxon>
        <taxon>Gammaproteobacteria</taxon>
        <taxon>Aeromonadales</taxon>
        <taxon>Aeromonadaceae</taxon>
        <taxon>Oceanisphaera</taxon>
    </lineage>
</organism>